<dbReference type="Proteomes" id="UP000217250">
    <property type="component" value="Chromosome"/>
</dbReference>
<gene>
    <name evidence="2" type="ORF">CGC50_04185</name>
</gene>
<dbReference type="AlphaFoldDB" id="A0A250FMP9"/>
<dbReference type="RefSeq" id="WP_095909808.1">
    <property type="nucleotide sequence ID" value="NZ_CP022386.1"/>
</dbReference>
<evidence type="ECO:0008006" key="4">
    <source>
        <dbReference type="Google" id="ProtNLM"/>
    </source>
</evidence>
<keyword evidence="1" id="KW-0732">Signal</keyword>
<dbReference type="KEGG" id="cgh:CGC50_04185"/>
<organism evidence="2 3">
    <name type="scientific">Capnocytophaga gingivalis</name>
    <dbReference type="NCBI Taxonomy" id="1017"/>
    <lineage>
        <taxon>Bacteria</taxon>
        <taxon>Pseudomonadati</taxon>
        <taxon>Bacteroidota</taxon>
        <taxon>Flavobacteriia</taxon>
        <taxon>Flavobacteriales</taxon>
        <taxon>Flavobacteriaceae</taxon>
        <taxon>Capnocytophaga</taxon>
    </lineage>
</organism>
<sequence>MYRILLVFLALLLWGCPKHTPTINDEPLTPKVEAALYKLIGCARFDLSELKDIEKNGYYFANEACPEEENPFGQVDIFLYPKNEQFDVKVVRSAMYYGDKQEWVDVVFNPIKEMSPQQIAQNFNVLLAIVDKKYLEPDSVSGYRMKGFAKIIFYKLKDGHWTREEPISITNNPWNIYEYLKASQGLEEQLIKPNKDQVHITDVTAFVTRIESVGFYTKDKEKSADLNGDGYEDYIFVFCPTNSRMPQQPIIVLLSQEKEQYKVLVNEGLHLKSSLYGDNSYEIVVKGKYFTTEGQGGYSDGDTQKQVKSYVTFYAQPDAILLHKIGIITLVNGEKQEIQLDTADFGEVFLDEFFYTLPFDMSSEEE</sequence>
<reference evidence="3" key="1">
    <citation type="submission" date="2017-06" db="EMBL/GenBank/DDBJ databases">
        <title>Capnocytophaga spp. assemblies.</title>
        <authorList>
            <person name="Gulvik C.A."/>
        </authorList>
    </citation>
    <scope>NUCLEOTIDE SEQUENCE [LARGE SCALE GENOMIC DNA]</scope>
    <source>
        <strain evidence="3">H1496</strain>
    </source>
</reference>
<evidence type="ECO:0000313" key="2">
    <source>
        <dbReference type="EMBL" id="ATA86429.1"/>
    </source>
</evidence>
<accession>A0A250FMP9</accession>
<dbReference type="EMBL" id="CP022386">
    <property type="protein sequence ID" value="ATA86429.1"/>
    <property type="molecule type" value="Genomic_DNA"/>
</dbReference>
<feature type="signal peptide" evidence="1">
    <location>
        <begin position="1"/>
        <end position="20"/>
    </location>
</feature>
<proteinExistence type="predicted"/>
<dbReference type="OrthoDB" id="9789875at2"/>
<name>A0A250FMP9_9FLAO</name>
<feature type="chain" id="PRO_5013213410" description="Lipoprotein" evidence="1">
    <location>
        <begin position="21"/>
        <end position="366"/>
    </location>
</feature>
<evidence type="ECO:0000256" key="1">
    <source>
        <dbReference type="SAM" id="SignalP"/>
    </source>
</evidence>
<evidence type="ECO:0000313" key="3">
    <source>
        <dbReference type="Proteomes" id="UP000217250"/>
    </source>
</evidence>
<dbReference type="GeneID" id="84807761"/>
<protein>
    <recommendedName>
        <fullName evidence="4">Lipoprotein</fullName>
    </recommendedName>
</protein>